<evidence type="ECO:0000313" key="8">
    <source>
        <dbReference type="Proteomes" id="UP001595462"/>
    </source>
</evidence>
<protein>
    <submittedName>
        <fullName evidence="7">O-antigen ligase family protein</fullName>
    </submittedName>
</protein>
<dbReference type="Pfam" id="PF04932">
    <property type="entry name" value="Wzy_C"/>
    <property type="match status" value="1"/>
</dbReference>
<organism evidence="7 8">
    <name type="scientific">Salinisphaera aquimarina</name>
    <dbReference type="NCBI Taxonomy" id="2094031"/>
    <lineage>
        <taxon>Bacteria</taxon>
        <taxon>Pseudomonadati</taxon>
        <taxon>Pseudomonadota</taxon>
        <taxon>Gammaproteobacteria</taxon>
        <taxon>Salinisphaerales</taxon>
        <taxon>Salinisphaeraceae</taxon>
        <taxon>Salinisphaera</taxon>
    </lineage>
</organism>
<dbReference type="PANTHER" id="PTHR37422">
    <property type="entry name" value="TEICHURONIC ACID BIOSYNTHESIS PROTEIN TUAE"/>
    <property type="match status" value="1"/>
</dbReference>
<feature type="transmembrane region" description="Helical" evidence="5">
    <location>
        <begin position="76"/>
        <end position="94"/>
    </location>
</feature>
<accession>A0ABV7ESX0</accession>
<dbReference type="PANTHER" id="PTHR37422:SF17">
    <property type="entry name" value="O-ANTIGEN LIGASE"/>
    <property type="match status" value="1"/>
</dbReference>
<keyword evidence="4 5" id="KW-0472">Membrane</keyword>
<name>A0ABV7ESX0_9GAMM</name>
<feature type="transmembrane region" description="Helical" evidence="5">
    <location>
        <begin position="130"/>
        <end position="150"/>
    </location>
</feature>
<dbReference type="Proteomes" id="UP001595462">
    <property type="component" value="Unassembled WGS sequence"/>
</dbReference>
<feature type="domain" description="O-antigen ligase-related" evidence="6">
    <location>
        <begin position="199"/>
        <end position="352"/>
    </location>
</feature>
<keyword evidence="8" id="KW-1185">Reference proteome</keyword>
<comment type="caution">
    <text evidence="7">The sequence shown here is derived from an EMBL/GenBank/DDBJ whole genome shotgun (WGS) entry which is preliminary data.</text>
</comment>
<keyword evidence="3 5" id="KW-1133">Transmembrane helix</keyword>
<feature type="transmembrane region" description="Helical" evidence="5">
    <location>
        <begin position="100"/>
        <end position="118"/>
    </location>
</feature>
<comment type="subcellular location">
    <subcellularLocation>
        <location evidence="1">Membrane</location>
        <topology evidence="1">Multi-pass membrane protein</topology>
    </subcellularLocation>
</comment>
<evidence type="ECO:0000256" key="4">
    <source>
        <dbReference type="ARBA" id="ARBA00023136"/>
    </source>
</evidence>
<feature type="transmembrane region" description="Helical" evidence="5">
    <location>
        <begin position="170"/>
        <end position="188"/>
    </location>
</feature>
<dbReference type="RefSeq" id="WP_380690601.1">
    <property type="nucleotide sequence ID" value="NZ_JBHRSS010000006.1"/>
</dbReference>
<evidence type="ECO:0000256" key="2">
    <source>
        <dbReference type="ARBA" id="ARBA00022692"/>
    </source>
</evidence>
<evidence type="ECO:0000256" key="5">
    <source>
        <dbReference type="SAM" id="Phobius"/>
    </source>
</evidence>
<reference evidence="8" key="1">
    <citation type="journal article" date="2019" name="Int. J. Syst. Evol. Microbiol.">
        <title>The Global Catalogue of Microorganisms (GCM) 10K type strain sequencing project: providing services to taxonomists for standard genome sequencing and annotation.</title>
        <authorList>
            <consortium name="The Broad Institute Genomics Platform"/>
            <consortium name="The Broad Institute Genome Sequencing Center for Infectious Disease"/>
            <person name="Wu L."/>
            <person name="Ma J."/>
        </authorList>
    </citation>
    <scope>NUCLEOTIDE SEQUENCE [LARGE SCALE GENOMIC DNA]</scope>
    <source>
        <strain evidence="8">KCTC 52640</strain>
    </source>
</reference>
<evidence type="ECO:0000259" key="6">
    <source>
        <dbReference type="Pfam" id="PF04932"/>
    </source>
</evidence>
<dbReference type="InterPro" id="IPR051533">
    <property type="entry name" value="WaaL-like"/>
</dbReference>
<feature type="transmembrane region" description="Helical" evidence="5">
    <location>
        <begin position="7"/>
        <end position="25"/>
    </location>
</feature>
<evidence type="ECO:0000313" key="7">
    <source>
        <dbReference type="EMBL" id="MFC3105044.1"/>
    </source>
</evidence>
<dbReference type="EMBL" id="JBHRSS010000006">
    <property type="protein sequence ID" value="MFC3105044.1"/>
    <property type="molecule type" value="Genomic_DNA"/>
</dbReference>
<feature type="transmembrane region" description="Helical" evidence="5">
    <location>
        <begin position="340"/>
        <end position="361"/>
    </location>
</feature>
<evidence type="ECO:0000256" key="3">
    <source>
        <dbReference type="ARBA" id="ARBA00022989"/>
    </source>
</evidence>
<proteinExistence type="predicted"/>
<feature type="transmembrane region" description="Helical" evidence="5">
    <location>
        <begin position="200"/>
        <end position="230"/>
    </location>
</feature>
<dbReference type="InterPro" id="IPR007016">
    <property type="entry name" value="O-antigen_ligase-rel_domated"/>
</dbReference>
<keyword evidence="2 5" id="KW-0812">Transmembrane</keyword>
<feature type="transmembrane region" description="Helical" evidence="5">
    <location>
        <begin position="242"/>
        <end position="262"/>
    </location>
</feature>
<dbReference type="GO" id="GO:0016874">
    <property type="term" value="F:ligase activity"/>
    <property type="evidence" value="ECO:0007669"/>
    <property type="project" value="UniProtKB-KW"/>
</dbReference>
<gene>
    <name evidence="7" type="ORF">ACFOSU_14275</name>
</gene>
<keyword evidence="7" id="KW-0436">Ligase</keyword>
<sequence>MRHRDTGFYWTLTVLFWIALIFAVLPDGLSWTRVGAEVTAQQGSLIRRLQWLPLFGTAAYVIWIRRDVCMGLARHINPFLILFLVWIGLSVLWSGFPSVTLRKVVILGGFSAIALAFQAASWQPGRMRRLVRAGVTALLVASLLTALLLPDYGREASLNAWVGVTRSKNHLGLLAGFGVLLWLHAYAIREVPFGRALCGALFCLGMLLMARSATSLVGAVAMMPVLWILLRPPLSIPNVWSVGLLAFVALFASLAFGYLMILGVPTWQDLVRPVAGAVGRDVTLTGRLQIWQLMMQEVSNHPWLGTGYGAFWLGADGPAPWVTQNLYGILWQAHDGYIDVLNETGIIGLLLVGALLAFHLWQTAALLRHDRANAVFHAMFIGYFMLSNISESSLFRPINFLFFMSIMTSLDLSRAHANIALRRRIAHKTTAAADTPGMQGFAR</sequence>
<evidence type="ECO:0000256" key="1">
    <source>
        <dbReference type="ARBA" id="ARBA00004141"/>
    </source>
</evidence>